<evidence type="ECO:0000313" key="1">
    <source>
        <dbReference type="EMBL" id="ADQ79615.1"/>
    </source>
</evidence>
<dbReference type="Proteomes" id="UP000008718">
    <property type="component" value="Chromosome"/>
</dbReference>
<proteinExistence type="predicted"/>
<dbReference type="AlphaFoldDB" id="E4T4H1"/>
<accession>E4T4H1</accession>
<name>E4T4H1_PALPW</name>
<gene>
    <name evidence="1" type="ordered locus">Palpr_1469</name>
</gene>
<dbReference type="KEGG" id="ppn:Palpr_1469"/>
<dbReference type="STRING" id="694427.Palpr_1469"/>
<dbReference type="HOGENOM" id="CLU_047106_0_0_10"/>
<dbReference type="EMBL" id="CP002345">
    <property type="protein sequence ID" value="ADQ79615.1"/>
    <property type="molecule type" value="Genomic_DNA"/>
</dbReference>
<organism evidence="1 2">
    <name type="scientific">Paludibacter propionicigenes (strain DSM 17365 / JCM 13257 / WB4)</name>
    <dbReference type="NCBI Taxonomy" id="694427"/>
    <lineage>
        <taxon>Bacteria</taxon>
        <taxon>Pseudomonadati</taxon>
        <taxon>Bacteroidota</taxon>
        <taxon>Bacteroidia</taxon>
        <taxon>Bacteroidales</taxon>
        <taxon>Paludibacteraceae</taxon>
        <taxon>Paludibacter</taxon>
    </lineage>
</organism>
<reference evidence="1 2" key="2">
    <citation type="journal article" date="2011" name="Stand. Genomic Sci.">
        <title>Complete genome sequence of Paludibacter propionicigenes type strain (WB4).</title>
        <authorList>
            <person name="Gronow S."/>
            <person name="Munk C."/>
            <person name="Lapidus A."/>
            <person name="Nolan M."/>
            <person name="Lucas S."/>
            <person name="Hammon N."/>
            <person name="Deshpande S."/>
            <person name="Cheng J.F."/>
            <person name="Tapia R."/>
            <person name="Han C."/>
            <person name="Goodwin L."/>
            <person name="Pitluck S."/>
            <person name="Liolios K."/>
            <person name="Ivanova N."/>
            <person name="Mavromatis K."/>
            <person name="Mikhailova N."/>
            <person name="Pati A."/>
            <person name="Chen A."/>
            <person name="Palaniappan K."/>
            <person name="Land M."/>
            <person name="Hauser L."/>
            <person name="Chang Y.J."/>
            <person name="Jeffries C.D."/>
            <person name="Brambilla E."/>
            <person name="Rohde M."/>
            <person name="Goker M."/>
            <person name="Detter J.C."/>
            <person name="Woyke T."/>
            <person name="Bristow J."/>
            <person name="Eisen J.A."/>
            <person name="Markowitz V."/>
            <person name="Hugenholtz P."/>
            <person name="Kyrpides N.C."/>
            <person name="Klenk H.P."/>
        </authorList>
    </citation>
    <scope>NUCLEOTIDE SEQUENCE [LARGE SCALE GENOMIC DNA]</scope>
    <source>
        <strain evidence="2">DSM 17365 / JCM 13257 / WB4</strain>
    </source>
</reference>
<keyword evidence="2" id="KW-1185">Reference proteome</keyword>
<reference key="1">
    <citation type="submission" date="2010-11" db="EMBL/GenBank/DDBJ databases">
        <title>The complete genome of Paludibacter propionicigenes DSM 17365.</title>
        <authorList>
            <consortium name="US DOE Joint Genome Institute (JGI-PGF)"/>
            <person name="Lucas S."/>
            <person name="Copeland A."/>
            <person name="Lapidus A."/>
            <person name="Bruce D."/>
            <person name="Goodwin L."/>
            <person name="Pitluck S."/>
            <person name="Kyrpides N."/>
            <person name="Mavromatis K."/>
            <person name="Ivanova N."/>
            <person name="Munk A.C."/>
            <person name="Brettin T."/>
            <person name="Detter J.C."/>
            <person name="Han C."/>
            <person name="Tapia R."/>
            <person name="Land M."/>
            <person name="Hauser L."/>
            <person name="Markowitz V."/>
            <person name="Cheng J.-F."/>
            <person name="Hugenholtz P."/>
            <person name="Woyke T."/>
            <person name="Wu D."/>
            <person name="Gronow S."/>
            <person name="Wellnitz S."/>
            <person name="Brambilla E."/>
            <person name="Klenk H.-P."/>
            <person name="Eisen J.A."/>
        </authorList>
    </citation>
    <scope>NUCLEOTIDE SEQUENCE</scope>
    <source>
        <strain>WB4</strain>
    </source>
</reference>
<dbReference type="eggNOG" id="ENOG502ZAFW">
    <property type="taxonomic scope" value="Bacteria"/>
</dbReference>
<protein>
    <submittedName>
        <fullName evidence="1">Uncharacterized protein</fullName>
    </submittedName>
</protein>
<sequence length="456" mass="50451">MSIAIVGLLATACKTMQIEKPNESYLPSNLAPALSELPLQVELDVKKLESSINKKMTGVIYEGSNISNKDLKIRVEKAQNFTFTINNNVIEYRVPLKVWSRFAWKVEKFGYAVGDNYEANGAIALTYKTTISFDKNWKLVSKTIGAGYEWLQTPRLNVVGVNVPVTPIANLALSQCDKLITAQIDKSLSESIDLKKYVSQAWAEVQKPREVNPENNLWIRITPKDVYVSPFTSTGNKLNLAVALYAQIESFLGAQPAANPVTPLPAFKYVNRPAQQFNLNIGGDVTFDKISDLAKKQLLNKTFSEGNKKITITDLSIFGSEGKAVFVADVIGSFKGRIYFTGNMVYNAEKIAMEITNPEFSVKTSNVLVKSASWLLHGMILKQLTPYLTYPVKTDLESMKTQVNKMIGNYTVMDGVSLQGKLNNLSVTSLSLVPGAVRIQANVKGNVALKIQELKF</sequence>
<dbReference type="InterPro" id="IPR025515">
    <property type="entry name" value="DUF4403"/>
</dbReference>
<dbReference type="Pfam" id="PF14356">
    <property type="entry name" value="DUF4403"/>
    <property type="match status" value="1"/>
</dbReference>
<evidence type="ECO:0000313" key="2">
    <source>
        <dbReference type="Proteomes" id="UP000008718"/>
    </source>
</evidence>